<proteinExistence type="predicted"/>
<dbReference type="AlphaFoldDB" id="A0A8S4S3H2"/>
<gene>
    <name evidence="1" type="primary">jg12136</name>
    <name evidence="1" type="ORF">PAEG_LOCUS20043</name>
</gene>
<sequence>MGEYDTGVCHHGTHARFILGYLVTITANNQIEATHHTRSLVGGLAEVRDKIHSMIDVVLPRYRTPVESDLRGFYREVASLIAREEHRYALPGFHLDPTEAEPLVQQLDRLLESTGDVTRDRSQRERYRRRIGPV</sequence>
<organism evidence="1 2">
    <name type="scientific">Pararge aegeria aegeria</name>
    <dbReference type="NCBI Taxonomy" id="348720"/>
    <lineage>
        <taxon>Eukaryota</taxon>
        <taxon>Metazoa</taxon>
        <taxon>Ecdysozoa</taxon>
        <taxon>Arthropoda</taxon>
        <taxon>Hexapoda</taxon>
        <taxon>Insecta</taxon>
        <taxon>Pterygota</taxon>
        <taxon>Neoptera</taxon>
        <taxon>Endopterygota</taxon>
        <taxon>Lepidoptera</taxon>
        <taxon>Glossata</taxon>
        <taxon>Ditrysia</taxon>
        <taxon>Papilionoidea</taxon>
        <taxon>Nymphalidae</taxon>
        <taxon>Satyrinae</taxon>
        <taxon>Satyrini</taxon>
        <taxon>Parargina</taxon>
        <taxon>Pararge</taxon>
    </lineage>
</organism>
<dbReference type="Proteomes" id="UP000838756">
    <property type="component" value="Unassembled WGS sequence"/>
</dbReference>
<evidence type="ECO:0000313" key="2">
    <source>
        <dbReference type="Proteomes" id="UP000838756"/>
    </source>
</evidence>
<name>A0A8S4S3H2_9NEOP</name>
<comment type="caution">
    <text evidence="1">The sequence shown here is derived from an EMBL/GenBank/DDBJ whole genome shotgun (WGS) entry which is preliminary data.</text>
</comment>
<accession>A0A8S4S3H2</accession>
<evidence type="ECO:0000313" key="1">
    <source>
        <dbReference type="EMBL" id="CAH2244035.1"/>
    </source>
</evidence>
<reference evidence="1" key="1">
    <citation type="submission" date="2022-03" db="EMBL/GenBank/DDBJ databases">
        <authorList>
            <person name="Lindestad O."/>
        </authorList>
    </citation>
    <scope>NUCLEOTIDE SEQUENCE</scope>
</reference>
<dbReference type="EMBL" id="CAKXAJ010025796">
    <property type="protein sequence ID" value="CAH2244035.1"/>
    <property type="molecule type" value="Genomic_DNA"/>
</dbReference>
<protein>
    <submittedName>
        <fullName evidence="1">Jg12136 protein</fullName>
    </submittedName>
</protein>
<keyword evidence="2" id="KW-1185">Reference proteome</keyword>